<name>A0ABN8J434_9NEOP</name>
<dbReference type="PANTHER" id="PTHR23259">
    <property type="entry name" value="RIDDLE"/>
    <property type="match status" value="1"/>
</dbReference>
<dbReference type="Gene3D" id="2.10.25.10">
    <property type="entry name" value="Laminin"/>
    <property type="match status" value="2"/>
</dbReference>
<keyword evidence="5" id="KW-1185">Reference proteome</keyword>
<sequence>MYLLNRYDAKNTLHVTTWDWLLNCCAFLSIENNEKKTFFRPLDAASNDYSIPKSFSSQCQRAQNENHTNCRGQNEYYENCAVTTDTADNYPCTVGCQCFEGYARNGKGKCVLDRGEIACGPNEFYSDCVNGGCGRRNCSQLRWPDLCIDIAEEYCLEGCVCKDGYLRNNDGDCVPINYCPEKNNTNCRGQNEYYENCAVTTDTADNYPCTVGCQCFEGYARNGKGKCVLDRGEIACGPNEFYSDCVNGGCGRRNCSQLRWPDLCIDIAEEYCLEGCVCKDGYLRNNDGDCVPINYCPEKNNTNCRGQNEYYENCAVTTDTADNYPCTVGCQCFNDYVRISKGKCVRNIGVEGTTTPKTTTTADISPSNNKDAADIAADKIWQANADFSGQFLKL</sequence>
<dbReference type="InterPro" id="IPR036084">
    <property type="entry name" value="Ser_inhib-like_sf"/>
</dbReference>
<accession>A0ABN8J434</accession>
<dbReference type="InterPro" id="IPR051368">
    <property type="entry name" value="SerProtInhib-TIL_Domain"/>
</dbReference>
<gene>
    <name evidence="4" type="ORF">IPOD504_LOCUS16558</name>
</gene>
<protein>
    <recommendedName>
        <fullName evidence="3">TIL domain-containing protein</fullName>
    </recommendedName>
</protein>
<dbReference type="PANTHER" id="PTHR23259:SF70">
    <property type="entry name" value="ACCESSORY GLAND PROTEIN ACP62F-RELATED"/>
    <property type="match status" value="1"/>
</dbReference>
<dbReference type="Pfam" id="PF01826">
    <property type="entry name" value="TIL"/>
    <property type="match status" value="2"/>
</dbReference>
<keyword evidence="2" id="KW-1015">Disulfide bond</keyword>
<feature type="domain" description="TIL" evidence="3">
    <location>
        <begin position="236"/>
        <end position="296"/>
    </location>
</feature>
<evidence type="ECO:0000313" key="4">
    <source>
        <dbReference type="EMBL" id="CAH2075169.1"/>
    </source>
</evidence>
<evidence type="ECO:0000259" key="3">
    <source>
        <dbReference type="Pfam" id="PF01826"/>
    </source>
</evidence>
<dbReference type="SUPFAM" id="SSF57567">
    <property type="entry name" value="Serine protease inhibitors"/>
    <property type="match status" value="2"/>
</dbReference>
<dbReference type="EMBL" id="OW152820">
    <property type="protein sequence ID" value="CAH2075169.1"/>
    <property type="molecule type" value="Genomic_DNA"/>
</dbReference>
<organism evidence="4 5">
    <name type="scientific">Iphiclides podalirius</name>
    <name type="common">scarce swallowtail</name>
    <dbReference type="NCBI Taxonomy" id="110791"/>
    <lineage>
        <taxon>Eukaryota</taxon>
        <taxon>Metazoa</taxon>
        <taxon>Ecdysozoa</taxon>
        <taxon>Arthropoda</taxon>
        <taxon>Hexapoda</taxon>
        <taxon>Insecta</taxon>
        <taxon>Pterygota</taxon>
        <taxon>Neoptera</taxon>
        <taxon>Endopterygota</taxon>
        <taxon>Lepidoptera</taxon>
        <taxon>Glossata</taxon>
        <taxon>Ditrysia</taxon>
        <taxon>Papilionoidea</taxon>
        <taxon>Papilionidae</taxon>
        <taxon>Papilioninae</taxon>
        <taxon>Iphiclides</taxon>
    </lineage>
</organism>
<dbReference type="Proteomes" id="UP000837857">
    <property type="component" value="Chromosome 8"/>
</dbReference>
<evidence type="ECO:0000256" key="2">
    <source>
        <dbReference type="ARBA" id="ARBA00023157"/>
    </source>
</evidence>
<dbReference type="InterPro" id="IPR002919">
    <property type="entry name" value="TIL_dom"/>
</dbReference>
<keyword evidence="1" id="KW-0646">Protease inhibitor</keyword>
<evidence type="ECO:0000256" key="1">
    <source>
        <dbReference type="ARBA" id="ARBA00022690"/>
    </source>
</evidence>
<feature type="non-terminal residue" evidence="4">
    <location>
        <position position="1"/>
    </location>
</feature>
<evidence type="ECO:0000313" key="5">
    <source>
        <dbReference type="Proteomes" id="UP000837857"/>
    </source>
</evidence>
<reference evidence="4" key="1">
    <citation type="submission" date="2022-03" db="EMBL/GenBank/DDBJ databases">
        <authorList>
            <person name="Martin H S."/>
        </authorList>
    </citation>
    <scope>NUCLEOTIDE SEQUENCE</scope>
</reference>
<proteinExistence type="predicted"/>
<feature type="domain" description="TIL" evidence="3">
    <location>
        <begin position="119"/>
        <end position="179"/>
    </location>
</feature>
<dbReference type="CDD" id="cd19941">
    <property type="entry name" value="TIL"/>
    <property type="match status" value="2"/>
</dbReference>